<feature type="compositionally biased region" description="Polar residues" evidence="1">
    <location>
        <begin position="335"/>
        <end position="369"/>
    </location>
</feature>
<feature type="compositionally biased region" description="Polar residues" evidence="1">
    <location>
        <begin position="591"/>
        <end position="606"/>
    </location>
</feature>
<reference evidence="3" key="1">
    <citation type="journal article" date="2012" name="MBio">
        <title>Comparative genome analysis of Trichophyton rubrum and related dermatophytes reveals candidate genes involved in infection.</title>
        <authorList>
            <person name="Martinez D.A."/>
            <person name="Oliver B.G."/>
            <person name="Graeser Y."/>
            <person name="Goldberg J.M."/>
            <person name="Li W."/>
            <person name="Martinez-Rossi N.M."/>
            <person name="Monod M."/>
            <person name="Shelest E."/>
            <person name="Barton R.C."/>
            <person name="Birch E."/>
            <person name="Brakhage A.A."/>
            <person name="Chen Z."/>
            <person name="Gurr S.J."/>
            <person name="Heiman D."/>
            <person name="Heitman J."/>
            <person name="Kosti I."/>
            <person name="Rossi A."/>
            <person name="Saif S."/>
            <person name="Samalova M."/>
            <person name="Saunders C.W."/>
            <person name="Shea T."/>
            <person name="Summerbell R.C."/>
            <person name="Xu J."/>
            <person name="Young S."/>
            <person name="Zeng Q."/>
            <person name="Birren B.W."/>
            <person name="Cuomo C.A."/>
            <person name="White T.C."/>
        </authorList>
    </citation>
    <scope>NUCLEOTIDE SEQUENCE [LARGE SCALE GENOMIC DNA]</scope>
    <source>
        <strain evidence="3">ATCC MYA-4605 / CBS 113480</strain>
    </source>
</reference>
<protein>
    <submittedName>
        <fullName evidence="2">Uncharacterized protein</fullName>
    </submittedName>
</protein>
<sequence>MANNDFLSLLRRLLEHVQEDPDYVESCLDSLSKDDRSAFKKFSRMLTAKPKGPKQKTTIKKITDISTIELSAGLQSRLKSWAENPALFFDGSVNKARNYSTVATIFSRIRQDEGERDILTIKRRFDLMALYRSAVSYGSHTGTSWRNNGAINFATIIYRDLSRYDKEDFNGIIRDVERWVDLGQGFYTWAEKLGSPGYLLIMPLGLCETKYAERHYHPKIEEGASYLRKIGIGTIAKEYRAVSVGEYISQNTLKHLGQLTLPNIPTESDSVSLRANEAASDPPRAHGFRTSSSPIVNVPTGNTQAASKRQGLAQNSLFQGSNNTHTVGNAEIASSTQSSFSLNDNGSEDGTTVISRATSSSQPDESTQCMDAGIAVESTHARRSPTGNDEAALATESSTPSQGGSPNATRHERQAGSQIGESREQGDGQSRAKRRRRNVLRGRQATSQNAQGQAEGAVTRNIQSNTHFEAHLPEVRMGIHGDSVGSSTETEVPWMQASPEAFEIGQQGRGTPGGTGAGGITGTVFGQHGLNYHNAMAILAEQASATRAKRRRPDIASRDLTGAIFDQPGSTRRSRNLLGQADSDVSGHSPMVTNRAKSNHPRVQNQDGFTQASIQQADVTNQLLPQSTAHLNLDNLAHTSKYRPSAAKYASTGFPPRSGANIAQSEYRPWPYKYNTWYGRVFTTMGELRGYGTKLTN</sequence>
<feature type="compositionally biased region" description="Polar residues" evidence="1">
    <location>
        <begin position="395"/>
        <end position="408"/>
    </location>
</feature>
<gene>
    <name evidence="2" type="ORF">MCYG_00949</name>
</gene>
<dbReference type="EMBL" id="DS995701">
    <property type="protein sequence ID" value="EEQ28061.1"/>
    <property type="molecule type" value="Genomic_DNA"/>
</dbReference>
<accession>C5FE27</accession>
<dbReference type="HOGENOM" id="CLU_395311_0_0_1"/>
<dbReference type="Proteomes" id="UP000002035">
    <property type="component" value="Unassembled WGS sequence"/>
</dbReference>
<evidence type="ECO:0000256" key="1">
    <source>
        <dbReference type="SAM" id="MobiDB-lite"/>
    </source>
</evidence>
<dbReference type="eggNOG" id="ENOG502RMB8">
    <property type="taxonomic scope" value="Eukaryota"/>
</dbReference>
<feature type="region of interest" description="Disordered" evidence="1">
    <location>
        <begin position="470"/>
        <end position="491"/>
    </location>
</feature>
<feature type="compositionally biased region" description="Basic and acidic residues" evidence="1">
    <location>
        <begin position="470"/>
        <end position="479"/>
    </location>
</feature>
<feature type="region of interest" description="Disordered" evidence="1">
    <location>
        <begin position="335"/>
        <end position="458"/>
    </location>
</feature>
<evidence type="ECO:0000313" key="2">
    <source>
        <dbReference type="EMBL" id="EEQ28061.1"/>
    </source>
</evidence>
<name>C5FE27_ARTOC</name>
<dbReference type="GeneID" id="9223581"/>
<feature type="region of interest" description="Disordered" evidence="1">
    <location>
        <begin position="277"/>
        <end position="309"/>
    </location>
</feature>
<dbReference type="OrthoDB" id="4180606at2759"/>
<dbReference type="STRING" id="554155.C5FE27"/>
<organism evidence="2 3">
    <name type="scientific">Arthroderma otae (strain ATCC MYA-4605 / CBS 113480)</name>
    <name type="common">Microsporum canis</name>
    <dbReference type="NCBI Taxonomy" id="554155"/>
    <lineage>
        <taxon>Eukaryota</taxon>
        <taxon>Fungi</taxon>
        <taxon>Dikarya</taxon>
        <taxon>Ascomycota</taxon>
        <taxon>Pezizomycotina</taxon>
        <taxon>Eurotiomycetes</taxon>
        <taxon>Eurotiomycetidae</taxon>
        <taxon>Onygenales</taxon>
        <taxon>Arthrodermataceae</taxon>
        <taxon>Microsporum</taxon>
    </lineage>
</organism>
<feature type="compositionally biased region" description="Basic residues" evidence="1">
    <location>
        <begin position="431"/>
        <end position="440"/>
    </location>
</feature>
<dbReference type="VEuPathDB" id="FungiDB:MCYG_00949"/>
<feature type="region of interest" description="Disordered" evidence="1">
    <location>
        <begin position="545"/>
        <end position="606"/>
    </location>
</feature>
<dbReference type="AlphaFoldDB" id="C5FE27"/>
<proteinExistence type="predicted"/>
<evidence type="ECO:0000313" key="3">
    <source>
        <dbReference type="Proteomes" id="UP000002035"/>
    </source>
</evidence>
<dbReference type="RefSeq" id="XP_002850845.1">
    <property type="nucleotide sequence ID" value="XM_002850799.1"/>
</dbReference>
<keyword evidence="3" id="KW-1185">Reference proteome</keyword>
<feature type="compositionally biased region" description="Polar residues" evidence="1">
    <location>
        <begin position="289"/>
        <end position="309"/>
    </location>
</feature>